<organism evidence="3">
    <name type="scientific">Trichuris suis</name>
    <name type="common">pig whipworm</name>
    <dbReference type="NCBI Taxonomy" id="68888"/>
    <lineage>
        <taxon>Eukaryota</taxon>
        <taxon>Metazoa</taxon>
        <taxon>Ecdysozoa</taxon>
        <taxon>Nematoda</taxon>
        <taxon>Enoplea</taxon>
        <taxon>Dorylaimia</taxon>
        <taxon>Trichinellida</taxon>
        <taxon>Trichuridae</taxon>
        <taxon>Trichuris</taxon>
    </lineage>
</organism>
<proteinExistence type="predicted"/>
<evidence type="ECO:0000256" key="1">
    <source>
        <dbReference type="SAM" id="Phobius"/>
    </source>
</evidence>
<reference evidence="3 4" key="1">
    <citation type="journal article" date="2014" name="Nat. Genet.">
        <title>Genome and transcriptome of the porcine whipworm Trichuris suis.</title>
        <authorList>
            <person name="Jex A.R."/>
            <person name="Nejsum P."/>
            <person name="Schwarz E.M."/>
            <person name="Hu L."/>
            <person name="Young N.D."/>
            <person name="Hall R.S."/>
            <person name="Korhonen P.K."/>
            <person name="Liao S."/>
            <person name="Thamsborg S."/>
            <person name="Xia J."/>
            <person name="Xu P."/>
            <person name="Wang S."/>
            <person name="Scheerlinck J.P."/>
            <person name="Hofmann A."/>
            <person name="Sternberg P.W."/>
            <person name="Wang J."/>
            <person name="Gasser R.B."/>
        </authorList>
    </citation>
    <scope>NUCLEOTIDE SEQUENCE [LARGE SCALE GENOMIC DNA]</scope>
    <source>
        <strain evidence="3">DCEP-RM93F</strain>
        <strain evidence="2">DCEP-RM93M</strain>
    </source>
</reference>
<feature type="transmembrane region" description="Helical" evidence="1">
    <location>
        <begin position="67"/>
        <end position="88"/>
    </location>
</feature>
<dbReference type="Proteomes" id="UP000030764">
    <property type="component" value="Unassembled WGS sequence"/>
</dbReference>
<gene>
    <name evidence="2" type="ORF">M513_05030</name>
    <name evidence="3" type="ORF">M514_05030</name>
</gene>
<dbReference type="EMBL" id="KL363211">
    <property type="protein sequence ID" value="KFD54011.1"/>
    <property type="molecule type" value="Genomic_DNA"/>
</dbReference>
<dbReference type="Proteomes" id="UP000030758">
    <property type="component" value="Unassembled WGS sequence"/>
</dbReference>
<sequence>MTGDKTQAIRIPKVSETNLLEKEDVAFNASYSYEVHREFHLFSEDGILRQDFKSRVFFSIRSVRSGLSFCFLFVVGTVGSCSLFHSFIFPMPFSAAVREGGIGKMSSNPIGMPAGLELSGMEGDIGDPKGVAG</sequence>
<dbReference type="EMBL" id="KL367516">
    <property type="protein sequence ID" value="KFD67314.1"/>
    <property type="molecule type" value="Genomic_DNA"/>
</dbReference>
<keyword evidence="4" id="KW-1185">Reference proteome</keyword>
<protein>
    <submittedName>
        <fullName evidence="3">Uncharacterized protein</fullName>
    </submittedName>
</protein>
<keyword evidence="1" id="KW-0472">Membrane</keyword>
<dbReference type="AlphaFoldDB" id="A0A085NCW8"/>
<evidence type="ECO:0000313" key="4">
    <source>
        <dbReference type="Proteomes" id="UP000030764"/>
    </source>
</evidence>
<evidence type="ECO:0000313" key="2">
    <source>
        <dbReference type="EMBL" id="KFD54011.1"/>
    </source>
</evidence>
<name>A0A085NCW8_9BILA</name>
<accession>A0A085NCW8</accession>
<evidence type="ECO:0000313" key="3">
    <source>
        <dbReference type="EMBL" id="KFD67314.1"/>
    </source>
</evidence>
<keyword evidence="1" id="KW-0812">Transmembrane</keyword>
<keyword evidence="1" id="KW-1133">Transmembrane helix</keyword>